<dbReference type="PANTHER" id="PTHR11614">
    <property type="entry name" value="PHOSPHOLIPASE-RELATED"/>
    <property type="match status" value="1"/>
</dbReference>
<protein>
    <submittedName>
        <fullName evidence="2">Alpha/beta fold hydrolase</fullName>
    </submittedName>
</protein>
<dbReference type="SUPFAM" id="SSF53474">
    <property type="entry name" value="alpha/beta-Hydrolases"/>
    <property type="match status" value="1"/>
</dbReference>
<accession>A0A9D5JSE8</accession>
<gene>
    <name evidence="2" type="ORF">GF339_02395</name>
</gene>
<comment type="caution">
    <text evidence="2">The sequence shown here is derived from an EMBL/GenBank/DDBJ whole genome shotgun (WGS) entry which is preliminary data.</text>
</comment>
<dbReference type="InterPro" id="IPR051044">
    <property type="entry name" value="MAG_DAG_Lipase"/>
</dbReference>
<keyword evidence="2" id="KW-0378">Hydrolase</keyword>
<dbReference type="AlphaFoldDB" id="A0A9D5JSE8"/>
<evidence type="ECO:0000259" key="1">
    <source>
        <dbReference type="Pfam" id="PF12146"/>
    </source>
</evidence>
<dbReference type="PRINTS" id="PR00111">
    <property type="entry name" value="ABHYDROLASE"/>
</dbReference>
<dbReference type="EMBL" id="WJJP01000071">
    <property type="protein sequence ID" value="MBD3323403.1"/>
    <property type="molecule type" value="Genomic_DNA"/>
</dbReference>
<dbReference type="Proteomes" id="UP000649604">
    <property type="component" value="Unassembled WGS sequence"/>
</dbReference>
<organism evidence="2 3">
    <name type="scientific">candidate division KSB3 bacterium</name>
    <dbReference type="NCBI Taxonomy" id="2044937"/>
    <lineage>
        <taxon>Bacteria</taxon>
        <taxon>candidate division KSB3</taxon>
    </lineage>
</organism>
<dbReference type="Gene3D" id="3.40.50.1820">
    <property type="entry name" value="alpha/beta hydrolase"/>
    <property type="match status" value="1"/>
</dbReference>
<sequence>MMIWGNWGKSITWKLRKFCTPRRLLSLLERGSTEHFPCHRSTGDLWLSGVAWRWGPTTAKKVLTRRLVDHRRFAGSLVLLVLLSVMSACSPHPPQDPTLHRLQGHLQQIAEELAPLDFNRQTIRTLAFQAYYKYYDLDFAQTRHVFGTFRSGNYLLAAQVFYPEQPRGTLFLLHGYLDHTGVLTHLIQYGLEQQFVVAVYDLPGHGLSTGTRASIASFSEYAAVFDDFVQLCEAHVPRPYRLISHSTGSAIALEYFVQSPTPHRFQDLVFLAPLVRYTNWHLSKIAYTLGKPLGVETVPRLVRQTSCDQVFLEFLRHDPLQISRVPLEWVGALFAWNARMQEITPLSLAVLVIQGTDDRIVDWEYNIPFLQEKLVGMTVQWIEHARHQLANETPFFRTRVFQSITTYFEQGGQASTRIGGEPGERKTNP</sequence>
<evidence type="ECO:0000313" key="3">
    <source>
        <dbReference type="Proteomes" id="UP000649604"/>
    </source>
</evidence>
<reference evidence="2" key="1">
    <citation type="submission" date="2019-11" db="EMBL/GenBank/DDBJ databases">
        <title>Microbial mats filling the niche in hypersaline microbial mats.</title>
        <authorList>
            <person name="Wong H.L."/>
            <person name="Macleod F.I."/>
            <person name="White R.A. III"/>
            <person name="Burns B.P."/>
        </authorList>
    </citation>
    <scope>NUCLEOTIDE SEQUENCE</scope>
    <source>
        <strain evidence="2">Rbin_158</strain>
    </source>
</reference>
<dbReference type="InterPro" id="IPR029058">
    <property type="entry name" value="AB_hydrolase_fold"/>
</dbReference>
<evidence type="ECO:0000313" key="2">
    <source>
        <dbReference type="EMBL" id="MBD3323403.1"/>
    </source>
</evidence>
<dbReference type="InterPro" id="IPR022742">
    <property type="entry name" value="Hydrolase_4"/>
</dbReference>
<dbReference type="GO" id="GO:0016787">
    <property type="term" value="F:hydrolase activity"/>
    <property type="evidence" value="ECO:0007669"/>
    <property type="project" value="UniProtKB-KW"/>
</dbReference>
<proteinExistence type="predicted"/>
<name>A0A9D5JSE8_9BACT</name>
<dbReference type="InterPro" id="IPR000073">
    <property type="entry name" value="AB_hydrolase_1"/>
</dbReference>
<dbReference type="Pfam" id="PF12146">
    <property type="entry name" value="Hydrolase_4"/>
    <property type="match status" value="1"/>
</dbReference>
<feature type="domain" description="Serine aminopeptidase S33" evidence="1">
    <location>
        <begin position="165"/>
        <end position="393"/>
    </location>
</feature>